<dbReference type="GO" id="GO:0005634">
    <property type="term" value="C:nucleus"/>
    <property type="evidence" value="ECO:0007669"/>
    <property type="project" value="UniProtKB-SubCell"/>
</dbReference>
<dbReference type="Pfam" id="PF04802">
    <property type="entry name" value="PP4R3"/>
    <property type="match status" value="1"/>
</dbReference>
<evidence type="ECO:0000313" key="6">
    <source>
        <dbReference type="Proteomes" id="UP001530400"/>
    </source>
</evidence>
<evidence type="ECO:0000256" key="1">
    <source>
        <dbReference type="ARBA" id="ARBA00004123"/>
    </source>
</evidence>
<dbReference type="InterPro" id="IPR011993">
    <property type="entry name" value="PH-like_dom_sf"/>
</dbReference>
<comment type="subcellular location">
    <subcellularLocation>
        <location evidence="1">Nucleus</location>
    </subcellularLocation>
</comment>
<feature type="region of interest" description="Disordered" evidence="3">
    <location>
        <begin position="391"/>
        <end position="412"/>
    </location>
</feature>
<dbReference type="Gene3D" id="2.30.29.30">
    <property type="entry name" value="Pleckstrin-homology domain (PH domain)/Phosphotyrosine-binding domain (PTB)"/>
    <property type="match status" value="1"/>
</dbReference>
<feature type="compositionally biased region" description="Low complexity" evidence="3">
    <location>
        <begin position="400"/>
        <end position="409"/>
    </location>
</feature>
<gene>
    <name evidence="5" type="ORF">ACHAWO_003308</name>
</gene>
<feature type="domain" description="Serine/threonine-protein phosphatase 4 regulatory subunit 3-like central" evidence="4">
    <location>
        <begin position="739"/>
        <end position="1438"/>
    </location>
</feature>
<proteinExistence type="predicted"/>
<dbReference type="Proteomes" id="UP001530400">
    <property type="component" value="Unassembled WGS sequence"/>
</dbReference>
<evidence type="ECO:0000259" key="4">
    <source>
        <dbReference type="Pfam" id="PF04802"/>
    </source>
</evidence>
<feature type="region of interest" description="Disordered" evidence="3">
    <location>
        <begin position="1"/>
        <end position="36"/>
    </location>
</feature>
<feature type="compositionally biased region" description="Polar residues" evidence="3">
    <location>
        <begin position="232"/>
        <end position="247"/>
    </location>
</feature>
<evidence type="ECO:0000313" key="5">
    <source>
        <dbReference type="EMBL" id="KAL3770993.1"/>
    </source>
</evidence>
<evidence type="ECO:0000256" key="2">
    <source>
        <dbReference type="ARBA" id="ARBA00023242"/>
    </source>
</evidence>
<dbReference type="PANTHER" id="PTHR23318:SF0">
    <property type="entry name" value="SERINE_THREONINE-PROTEIN PHOSPHATASE 4 REGULATORY SUBUNIT 3"/>
    <property type="match status" value="1"/>
</dbReference>
<accession>A0ABD3N6L3</accession>
<keyword evidence="2" id="KW-0539">Nucleus</keyword>
<evidence type="ECO:0000256" key="3">
    <source>
        <dbReference type="SAM" id="MobiDB-lite"/>
    </source>
</evidence>
<dbReference type="InterPro" id="IPR006887">
    <property type="entry name" value="P4R3-like_central_dom"/>
</dbReference>
<feature type="region of interest" description="Disordered" evidence="3">
    <location>
        <begin position="435"/>
        <end position="458"/>
    </location>
</feature>
<feature type="region of interest" description="Disordered" evidence="3">
    <location>
        <begin position="49"/>
        <end position="74"/>
    </location>
</feature>
<dbReference type="InterPro" id="IPR051137">
    <property type="entry name" value="PP4R3-like"/>
</dbReference>
<reference evidence="5 6" key="1">
    <citation type="submission" date="2024-10" db="EMBL/GenBank/DDBJ databases">
        <title>Updated reference genomes for cyclostephanoid diatoms.</title>
        <authorList>
            <person name="Roberts W.R."/>
            <person name="Alverson A.J."/>
        </authorList>
    </citation>
    <scope>NUCLEOTIDE SEQUENCE [LARGE SCALE GENOMIC DNA]</scope>
    <source>
        <strain evidence="5 6">AJA010-31</strain>
    </source>
</reference>
<name>A0ABD3N6L3_9STRA</name>
<feature type="compositionally biased region" description="Low complexity" evidence="3">
    <location>
        <begin position="447"/>
        <end position="458"/>
    </location>
</feature>
<protein>
    <recommendedName>
        <fullName evidence="4">Serine/threonine-protein phosphatase 4 regulatory subunit 3-like central domain-containing protein</fullName>
    </recommendedName>
</protein>
<feature type="region of interest" description="Disordered" evidence="3">
    <location>
        <begin position="158"/>
        <end position="337"/>
    </location>
</feature>
<feature type="compositionally biased region" description="Basic and acidic residues" evidence="3">
    <location>
        <begin position="1"/>
        <end position="15"/>
    </location>
</feature>
<feature type="compositionally biased region" description="Low complexity" evidence="3">
    <location>
        <begin position="267"/>
        <end position="330"/>
    </location>
</feature>
<organism evidence="5 6">
    <name type="scientific">Cyclotella atomus</name>
    <dbReference type="NCBI Taxonomy" id="382360"/>
    <lineage>
        <taxon>Eukaryota</taxon>
        <taxon>Sar</taxon>
        <taxon>Stramenopiles</taxon>
        <taxon>Ochrophyta</taxon>
        <taxon>Bacillariophyta</taxon>
        <taxon>Coscinodiscophyceae</taxon>
        <taxon>Thalassiosirophycidae</taxon>
        <taxon>Stephanodiscales</taxon>
        <taxon>Stephanodiscaceae</taxon>
        <taxon>Cyclotella</taxon>
    </lineage>
</organism>
<comment type="caution">
    <text evidence="5">The sequence shown here is derived from an EMBL/GenBank/DDBJ whole genome shotgun (WGS) entry which is preliminary data.</text>
</comment>
<dbReference type="PANTHER" id="PTHR23318">
    <property type="entry name" value="ATP SYNTHASE GAMMA-RELATED"/>
    <property type="match status" value="1"/>
</dbReference>
<dbReference type="EMBL" id="JALLPJ020001296">
    <property type="protein sequence ID" value="KAL3770993.1"/>
    <property type="molecule type" value="Genomic_DNA"/>
</dbReference>
<keyword evidence="6" id="KW-1185">Reference proteome</keyword>
<sequence>MTEESSKSHPVENGERPSAAEAAVEEEQSITEPLSTVSLPKVDIKVEIPKQRRRKRQKLSFSDDEGGGEKKSRIGLLELNAVDTDSAAVDVVDSDAIDKTAIRPLDNNVSIEKGVIISGAVDENDQADIASVNAANVNSMKIEVPTEQCQLLDDEEKEMLQQQEEMKSDENGNEENVVKADAAVEETTLRCQEEEAEQKGSLSTSDDKEGCLEGDAVAESSKPEGGSDSMAADTNQTTQVEGESSISGLLMQEARQSNDVRQGGGQQQQQVNQSQSHQQSQQSSQSQSHQQQQQSQQVQSNLSHHQQQSQQSQQHVQSNQQQQSQHTHQQPRQPPGWRVKLYRLNQDGTWDDCGTGRIQFYFAKPHHSSSSLQGQQRGEQSHHLLLSKNKSISESDNDSQRQQHQQQQQPTNLQIHHAIFRELGEPMLCMRAETAKSQQLPRGGEENTATANTSTTTTTNQKVLLRTRVLFNDAYQCQGGNIITWCEPFHNNDRQKSRDGGNNSSGANKGVDLALSFQDNAGCKDIWRHILDVQLRAKELSHFWRNLSTTSSCGSGNSSTGPNKGLSLDTVATQATNTQVHSSGQGESSTIQMHHHNHAPLSPEKHHAQHVHQPLSPHSPDHDALEDRQLSMVTLPKHPPLWQGHNHAQHQLRQQHLGMQHRDDEKWEAQLSEDGEGADLSFHHHLSQEAEGDAIDRAPSPLSLYRGMNSCGSSNGMSYESQLSPAKLPNPPQWSDLKEIVELIDNCQMQQREDLLIFFSQSDCAYVKALLALFHSKPEDQLDRTEVGGLAVCIKAILLMNDPEIIEYVTTDEETFDSVCGVLEYTPELCHKGNYRQFIRERAKFRTVVKMEDEELVSYIHRLFRVNYLKDYILRPTMEESSLSTLASLAQFTQSDIIKGVIHSMPQENDPNGLEDSYLTKVLRVLGIEIKAIRNIQCVARAEPENPSNDTAAPSELVGAAQNSLLESSAQSSNTQPCSRTIWSQHVVAQDSSLQSRLTRRKGCLSFLRELFNIARTSLQQQEKEEFIPFCVNLSVPLSVASSQTQLSGDTSQEAPSEEPPEEVNLLFLLGTVLSDPGADIHEKSAALEILSVITIHDPAIIRRHCIKSNGEKQSILRPVPDDMRQLIFLCPPDDLMQSLLLIMSTESDAGLLLQTSEIIRIILDTEMMSEQNSLDGSTTFMDNVNGSSGGNGIGGQSWNSAHDSSSGGLETSEQNMFLSLFYERYIHWLVSPFLYKILMPKVGVPLKSSVKTLTQVQQGFKERSPSFNLPLRPIPPCAIRLSFTLEILSFCVRAHIYRMKLYVLRTRLLSTTLKILSHKSNTSTISDDRCLKLASLKLLRSVLSIKDEFYHRHIVQHNLFLPVFDLFRAVSVGDNLVSSAILEMCDFIRTENIKSLVEFIVSKHLTPSAIPNDGKSLEDVANPHVDTFKQLRKIYEENTQQTVASNMDVEAPPINETNVFDNNDALNGTRPILNKKALEDQRKFRDIDEEESYFNDDDTEKIIPTEPPTPQTTGILPMMDVTSLQG</sequence>